<dbReference type="InterPro" id="IPR009839">
    <property type="entry name" value="SseB_N"/>
</dbReference>
<feature type="domain" description="SseB protein N-terminal" evidence="1">
    <location>
        <begin position="17"/>
        <end position="116"/>
    </location>
</feature>
<reference evidence="3" key="1">
    <citation type="submission" date="2018-07" db="EMBL/GenBank/DDBJ databases">
        <title>Genome Structure of the Opportunistic Pathogen Paracoccus yeei (Alphaproteobacteria) and Identification of Putative Virulence Factors.</title>
        <authorList>
            <person name="Lasek R."/>
            <person name="Szuplewska M."/>
            <person name="Mitura M."/>
            <person name="Decewicz P."/>
            <person name="Chmielowska C."/>
            <person name="Pawlot A."/>
            <person name="Sentkowska D."/>
            <person name="Czarnecki J."/>
            <person name="Bartosik D."/>
        </authorList>
    </citation>
    <scope>NUCLEOTIDE SEQUENCE [LARGE SCALE GENOMIC DNA]</scope>
    <source>
        <strain evidence="3">CCUG 32053</strain>
    </source>
</reference>
<evidence type="ECO:0000259" key="1">
    <source>
        <dbReference type="Pfam" id="PF07179"/>
    </source>
</evidence>
<protein>
    <recommendedName>
        <fullName evidence="1">SseB protein N-terminal domain-containing protein</fullName>
    </recommendedName>
</protein>
<name>A0A386UKB9_9RHOB</name>
<dbReference type="Pfam" id="PF07179">
    <property type="entry name" value="SseB"/>
    <property type="match status" value="1"/>
</dbReference>
<evidence type="ECO:0000313" key="3">
    <source>
        <dbReference type="Proteomes" id="UP000272010"/>
    </source>
</evidence>
<organism evidence="2 3">
    <name type="scientific">Paracoccus yeei</name>
    <dbReference type="NCBI Taxonomy" id="147645"/>
    <lineage>
        <taxon>Bacteria</taxon>
        <taxon>Pseudomonadati</taxon>
        <taxon>Pseudomonadota</taxon>
        <taxon>Alphaproteobacteria</taxon>
        <taxon>Rhodobacterales</taxon>
        <taxon>Paracoccaceae</taxon>
        <taxon>Paracoccus</taxon>
    </lineage>
</organism>
<evidence type="ECO:0000313" key="2">
    <source>
        <dbReference type="EMBL" id="AYF01154.1"/>
    </source>
</evidence>
<gene>
    <name evidence="2" type="ORF">PY32053_01526</name>
</gene>
<dbReference type="RefSeq" id="WP_233577750.1">
    <property type="nucleotide sequence ID" value="NZ_CP031078.1"/>
</dbReference>
<dbReference type="AlphaFoldDB" id="A0A386UKB9"/>
<dbReference type="EMBL" id="CP031078">
    <property type="protein sequence ID" value="AYF01154.1"/>
    <property type="molecule type" value="Genomic_DNA"/>
</dbReference>
<proteinExistence type="predicted"/>
<dbReference type="Proteomes" id="UP000272010">
    <property type="component" value="Chromosome"/>
</dbReference>
<accession>A0A386UKB9</accession>
<sequence>MMTPLDSLCPIPFHDAEPPARARVLSRLADTELFAALVEEPAGDRAELRIFDLPGGSVALACDTQDRLAGFLEGPVAYVGLPGRVLAQALVAEGRGVLVNPGHPSEMLLAASTLAWLLASLEARPRLAPDEAPRLIHAPAPEAVAILAEPVAQRLGDMAGLAGWAALSLFEWGDGRSGHVLVLGKVPDRHRDAVAKAFAELFAFLPEIEGGLDLAFSDRTPAAGALLIEVPTPVEETAQLRDPKAPPRLR</sequence>